<keyword evidence="11" id="KW-1185">Reference proteome</keyword>
<dbReference type="PANTHER" id="PTHR43386:SF25">
    <property type="entry name" value="PEPTIDE ABC TRANSPORTER PERMEASE PROTEIN"/>
    <property type="match status" value="1"/>
</dbReference>
<dbReference type="RefSeq" id="WP_246340150.1">
    <property type="nucleotide sequence ID" value="NZ_JACICD010000005.1"/>
</dbReference>
<feature type="transmembrane region" description="Helical" evidence="7">
    <location>
        <begin position="40"/>
        <end position="62"/>
    </location>
</feature>
<keyword evidence="5 7" id="KW-1133">Transmembrane helix</keyword>
<evidence type="ECO:0000256" key="8">
    <source>
        <dbReference type="SAM" id="MobiDB-lite"/>
    </source>
</evidence>
<evidence type="ECO:0000256" key="6">
    <source>
        <dbReference type="ARBA" id="ARBA00023136"/>
    </source>
</evidence>
<keyword evidence="3" id="KW-1003">Cell membrane</keyword>
<comment type="caution">
    <text evidence="10">The sequence shown here is derived from an EMBL/GenBank/DDBJ whole genome shotgun (WGS) entry which is preliminary data.</text>
</comment>
<dbReference type="PANTHER" id="PTHR43386">
    <property type="entry name" value="OLIGOPEPTIDE TRANSPORT SYSTEM PERMEASE PROTEIN APPC"/>
    <property type="match status" value="1"/>
</dbReference>
<protein>
    <submittedName>
        <fullName evidence="10">Peptide/nickel transport system permease protein</fullName>
    </submittedName>
</protein>
<keyword evidence="2 7" id="KW-0813">Transport</keyword>
<evidence type="ECO:0000256" key="5">
    <source>
        <dbReference type="ARBA" id="ARBA00022989"/>
    </source>
</evidence>
<evidence type="ECO:0000256" key="1">
    <source>
        <dbReference type="ARBA" id="ARBA00004651"/>
    </source>
</evidence>
<comment type="similarity">
    <text evidence="7">Belongs to the binding-protein-dependent transport system permease family.</text>
</comment>
<dbReference type="Pfam" id="PF00528">
    <property type="entry name" value="BPD_transp_1"/>
    <property type="match status" value="1"/>
</dbReference>
<dbReference type="GO" id="GO:0005886">
    <property type="term" value="C:plasma membrane"/>
    <property type="evidence" value="ECO:0007669"/>
    <property type="project" value="UniProtKB-SubCell"/>
</dbReference>
<organism evidence="10 11">
    <name type="scientific">Ancylobacter tetraedralis</name>
    <dbReference type="NCBI Taxonomy" id="217068"/>
    <lineage>
        <taxon>Bacteria</taxon>
        <taxon>Pseudomonadati</taxon>
        <taxon>Pseudomonadota</taxon>
        <taxon>Alphaproteobacteria</taxon>
        <taxon>Hyphomicrobiales</taxon>
        <taxon>Xanthobacteraceae</taxon>
        <taxon>Ancylobacter</taxon>
    </lineage>
</organism>
<evidence type="ECO:0000256" key="4">
    <source>
        <dbReference type="ARBA" id="ARBA00022692"/>
    </source>
</evidence>
<dbReference type="InterPro" id="IPR000515">
    <property type="entry name" value="MetI-like"/>
</dbReference>
<evidence type="ECO:0000256" key="3">
    <source>
        <dbReference type="ARBA" id="ARBA00022475"/>
    </source>
</evidence>
<evidence type="ECO:0000256" key="7">
    <source>
        <dbReference type="RuleBase" id="RU363032"/>
    </source>
</evidence>
<comment type="subcellular location">
    <subcellularLocation>
        <location evidence="1 7">Cell membrane</location>
        <topology evidence="1 7">Multi-pass membrane protein</topology>
    </subcellularLocation>
</comment>
<dbReference type="InterPro" id="IPR050366">
    <property type="entry name" value="BP-dependent_transpt_permease"/>
</dbReference>
<proteinExistence type="inferred from homology"/>
<dbReference type="Gene3D" id="1.10.3720.10">
    <property type="entry name" value="MetI-like"/>
    <property type="match status" value="1"/>
</dbReference>
<dbReference type="AlphaFoldDB" id="A0A839ZBP7"/>
<dbReference type="EMBL" id="JACICD010000005">
    <property type="protein sequence ID" value="MBB3772171.1"/>
    <property type="molecule type" value="Genomic_DNA"/>
</dbReference>
<evidence type="ECO:0000256" key="2">
    <source>
        <dbReference type="ARBA" id="ARBA00022448"/>
    </source>
</evidence>
<feature type="transmembrane region" description="Helical" evidence="7">
    <location>
        <begin position="104"/>
        <end position="129"/>
    </location>
</feature>
<dbReference type="InterPro" id="IPR035906">
    <property type="entry name" value="MetI-like_sf"/>
</dbReference>
<feature type="transmembrane region" description="Helical" evidence="7">
    <location>
        <begin position="269"/>
        <end position="290"/>
    </location>
</feature>
<name>A0A839ZBP7_9HYPH</name>
<dbReference type="Pfam" id="PF12911">
    <property type="entry name" value="OppC_N"/>
    <property type="match status" value="1"/>
</dbReference>
<keyword evidence="6 7" id="KW-0472">Membrane</keyword>
<dbReference type="PROSITE" id="PS50928">
    <property type="entry name" value="ABC_TM1"/>
    <property type="match status" value="1"/>
</dbReference>
<feature type="region of interest" description="Disordered" evidence="8">
    <location>
        <begin position="1"/>
        <end position="20"/>
    </location>
</feature>
<dbReference type="GO" id="GO:0055085">
    <property type="term" value="P:transmembrane transport"/>
    <property type="evidence" value="ECO:0007669"/>
    <property type="project" value="InterPro"/>
</dbReference>
<sequence>MAMLTDTATPDTPTEAAGSHEPRALARFATTLAHILSTPLGAIGLLLAMLIVLTALLAPLIAPYDPTAINVKDRLADPSLTHLLGTDQLGRDLFSRVILGTRTAMTVALTALATALALALPLGLVAGYGPRWLDGPMVLLFDSISSLPMIMLGLAVVVLIGPGVPTVILVIVLYSVPSYARLVRTQTLSLKSRDFIKAEQAMDAGTARILFRHLLPNVIGPLLILACLDISTVITLEAGLSFLGLGVKPQIPSWGNILSDGFAVIRKSAVPVVAGGVPLVLATLGFTFFGEALRDALDPRLARERRP</sequence>
<evidence type="ECO:0000259" key="9">
    <source>
        <dbReference type="PROSITE" id="PS50928"/>
    </source>
</evidence>
<feature type="transmembrane region" description="Helical" evidence="7">
    <location>
        <begin position="218"/>
        <end position="245"/>
    </location>
</feature>
<accession>A0A839ZBP7</accession>
<reference evidence="10 11" key="1">
    <citation type="submission" date="2020-08" db="EMBL/GenBank/DDBJ databases">
        <title>Genomic Encyclopedia of Type Strains, Phase IV (KMG-IV): sequencing the most valuable type-strain genomes for metagenomic binning, comparative biology and taxonomic classification.</title>
        <authorList>
            <person name="Goeker M."/>
        </authorList>
    </citation>
    <scope>NUCLEOTIDE SEQUENCE [LARGE SCALE GENOMIC DNA]</scope>
    <source>
        <strain evidence="10 11">DSM 5895</strain>
    </source>
</reference>
<keyword evidence="4 7" id="KW-0812">Transmembrane</keyword>
<dbReference type="SUPFAM" id="SSF161098">
    <property type="entry name" value="MetI-like"/>
    <property type="match status" value="1"/>
</dbReference>
<dbReference type="Proteomes" id="UP000533469">
    <property type="component" value="Unassembled WGS sequence"/>
</dbReference>
<feature type="compositionally biased region" description="Low complexity" evidence="8">
    <location>
        <begin position="1"/>
        <end position="17"/>
    </location>
</feature>
<evidence type="ECO:0000313" key="10">
    <source>
        <dbReference type="EMBL" id="MBB3772171.1"/>
    </source>
</evidence>
<dbReference type="CDD" id="cd06261">
    <property type="entry name" value="TM_PBP2"/>
    <property type="match status" value="1"/>
</dbReference>
<gene>
    <name evidence="10" type="ORF">FHS55_002783</name>
</gene>
<dbReference type="InterPro" id="IPR025966">
    <property type="entry name" value="OppC_N"/>
</dbReference>
<feature type="domain" description="ABC transmembrane type-1" evidence="9">
    <location>
        <begin position="101"/>
        <end position="290"/>
    </location>
</feature>
<feature type="transmembrane region" description="Helical" evidence="7">
    <location>
        <begin position="149"/>
        <end position="174"/>
    </location>
</feature>
<evidence type="ECO:0000313" key="11">
    <source>
        <dbReference type="Proteomes" id="UP000533469"/>
    </source>
</evidence>